<dbReference type="PANTHER" id="PTHR24292">
    <property type="entry name" value="CYTOCHROME P450"/>
    <property type="match status" value="1"/>
</dbReference>
<comment type="cofactor">
    <cofactor evidence="1 14">
        <name>heme</name>
        <dbReference type="ChEBI" id="CHEBI:30413"/>
    </cofactor>
</comment>
<dbReference type="GO" id="GO:0005789">
    <property type="term" value="C:endoplasmic reticulum membrane"/>
    <property type="evidence" value="ECO:0007669"/>
    <property type="project" value="UniProtKB-SubCell"/>
</dbReference>
<keyword evidence="16" id="KW-1133">Transmembrane helix</keyword>
<evidence type="ECO:0000256" key="13">
    <source>
        <dbReference type="ARBA" id="ARBA00023136"/>
    </source>
</evidence>
<evidence type="ECO:0000256" key="8">
    <source>
        <dbReference type="ARBA" id="ARBA00022824"/>
    </source>
</evidence>
<evidence type="ECO:0000256" key="15">
    <source>
        <dbReference type="RuleBase" id="RU000461"/>
    </source>
</evidence>
<dbReference type="InterPro" id="IPR017972">
    <property type="entry name" value="Cyt_P450_CS"/>
</dbReference>
<evidence type="ECO:0000256" key="6">
    <source>
        <dbReference type="ARBA" id="ARBA00022617"/>
    </source>
</evidence>
<name>A0A1Q3FGX5_CULTA</name>
<accession>A0A1Q3FGX5</accession>
<dbReference type="PRINTS" id="PR00385">
    <property type="entry name" value="P450"/>
</dbReference>
<organism evidence="17">
    <name type="scientific">Culex tarsalis</name>
    <name type="common">Encephalitis mosquito</name>
    <dbReference type="NCBI Taxonomy" id="7177"/>
    <lineage>
        <taxon>Eukaryota</taxon>
        <taxon>Metazoa</taxon>
        <taxon>Ecdysozoa</taxon>
        <taxon>Arthropoda</taxon>
        <taxon>Hexapoda</taxon>
        <taxon>Insecta</taxon>
        <taxon>Pterygota</taxon>
        <taxon>Neoptera</taxon>
        <taxon>Endopterygota</taxon>
        <taxon>Diptera</taxon>
        <taxon>Nematocera</taxon>
        <taxon>Culicoidea</taxon>
        <taxon>Culicidae</taxon>
        <taxon>Culicinae</taxon>
        <taxon>Culicini</taxon>
        <taxon>Culex</taxon>
        <taxon>Culex</taxon>
    </lineage>
</organism>
<dbReference type="InterPro" id="IPR036396">
    <property type="entry name" value="Cyt_P450_sf"/>
</dbReference>
<feature type="transmembrane region" description="Helical" evidence="16">
    <location>
        <begin position="6"/>
        <end position="22"/>
    </location>
</feature>
<evidence type="ECO:0000256" key="16">
    <source>
        <dbReference type="SAM" id="Phobius"/>
    </source>
</evidence>
<dbReference type="GO" id="GO:0005506">
    <property type="term" value="F:iron ion binding"/>
    <property type="evidence" value="ECO:0007669"/>
    <property type="project" value="InterPro"/>
</dbReference>
<evidence type="ECO:0000256" key="1">
    <source>
        <dbReference type="ARBA" id="ARBA00001971"/>
    </source>
</evidence>
<dbReference type="InterPro" id="IPR002401">
    <property type="entry name" value="Cyt_P450_E_grp-I"/>
</dbReference>
<dbReference type="GO" id="GO:0016705">
    <property type="term" value="F:oxidoreductase activity, acting on paired donors, with incorporation or reduction of molecular oxygen"/>
    <property type="evidence" value="ECO:0007669"/>
    <property type="project" value="InterPro"/>
</dbReference>
<dbReference type="SUPFAM" id="SSF48264">
    <property type="entry name" value="Cytochrome P450"/>
    <property type="match status" value="1"/>
</dbReference>
<reference evidence="17" key="1">
    <citation type="submission" date="2017-01" db="EMBL/GenBank/DDBJ databases">
        <title>A deep insight into the sialotranscriptome of adult male and female Cluex tarsalis mosquitoes.</title>
        <authorList>
            <person name="Ribeiro J.M."/>
            <person name="Moreira F."/>
            <person name="Bernard K.A."/>
            <person name="Calvo E."/>
        </authorList>
    </citation>
    <scope>NUCLEOTIDE SEQUENCE</scope>
    <source>
        <strain evidence="17">Kern County</strain>
        <tissue evidence="17">Salivary glands</tissue>
    </source>
</reference>
<dbReference type="InterPro" id="IPR001128">
    <property type="entry name" value="Cyt_P450"/>
</dbReference>
<comment type="subcellular location">
    <subcellularLocation>
        <location evidence="4">Endoplasmic reticulum membrane</location>
        <topology evidence="4">Peripheral membrane protein</topology>
    </subcellularLocation>
    <subcellularLocation>
        <location evidence="3">Microsome membrane</location>
        <topology evidence="3">Peripheral membrane protein</topology>
    </subcellularLocation>
</comment>
<evidence type="ECO:0000256" key="14">
    <source>
        <dbReference type="PIRSR" id="PIRSR602401-1"/>
    </source>
</evidence>
<dbReference type="GO" id="GO:0020037">
    <property type="term" value="F:heme binding"/>
    <property type="evidence" value="ECO:0007669"/>
    <property type="project" value="InterPro"/>
</dbReference>
<dbReference type="PROSITE" id="PS00086">
    <property type="entry name" value="CYTOCHROME_P450"/>
    <property type="match status" value="1"/>
</dbReference>
<keyword evidence="6 14" id="KW-0349">Heme</keyword>
<keyword evidence="13 16" id="KW-0472">Membrane</keyword>
<proteinExistence type="inferred from homology"/>
<evidence type="ECO:0000256" key="10">
    <source>
        <dbReference type="ARBA" id="ARBA00023002"/>
    </source>
</evidence>
<evidence type="ECO:0000256" key="12">
    <source>
        <dbReference type="ARBA" id="ARBA00023033"/>
    </source>
</evidence>
<comment type="function">
    <text evidence="2">May be involved in the metabolism of insect hormones and in the breakdown of synthetic insecticides.</text>
</comment>
<comment type="similarity">
    <text evidence="5 15">Belongs to the cytochrome P450 family.</text>
</comment>
<keyword evidence="7 14" id="KW-0479">Metal-binding</keyword>
<keyword evidence="16" id="KW-0812">Transmembrane</keyword>
<keyword evidence="10 15" id="KW-0560">Oxidoreductase</keyword>
<evidence type="ECO:0000256" key="9">
    <source>
        <dbReference type="ARBA" id="ARBA00022848"/>
    </source>
</evidence>
<dbReference type="AlphaFoldDB" id="A0A1Q3FGX5"/>
<keyword evidence="9" id="KW-0492">Microsome</keyword>
<evidence type="ECO:0000313" key="17">
    <source>
        <dbReference type="EMBL" id="JAV26840.1"/>
    </source>
</evidence>
<feature type="binding site" description="axial binding residue" evidence="14">
    <location>
        <position position="481"/>
    </location>
    <ligand>
        <name>heme</name>
        <dbReference type="ChEBI" id="CHEBI:30413"/>
    </ligand>
    <ligandPart>
        <name>Fe</name>
        <dbReference type="ChEBI" id="CHEBI:18248"/>
    </ligandPart>
</feature>
<feature type="transmembrane region" description="Helical" evidence="16">
    <location>
        <begin position="327"/>
        <end position="354"/>
    </location>
</feature>
<dbReference type="GO" id="GO:0004497">
    <property type="term" value="F:monooxygenase activity"/>
    <property type="evidence" value="ECO:0007669"/>
    <property type="project" value="UniProtKB-KW"/>
</dbReference>
<keyword evidence="11 14" id="KW-0408">Iron</keyword>
<evidence type="ECO:0000256" key="3">
    <source>
        <dbReference type="ARBA" id="ARBA00004174"/>
    </source>
</evidence>
<dbReference type="Gene3D" id="1.10.630.10">
    <property type="entry name" value="Cytochrome P450"/>
    <property type="match status" value="1"/>
</dbReference>
<evidence type="ECO:0000256" key="2">
    <source>
        <dbReference type="ARBA" id="ARBA00003690"/>
    </source>
</evidence>
<protein>
    <submittedName>
        <fullName evidence="17">Putative cytochrome p450 9e2</fullName>
    </submittedName>
</protein>
<evidence type="ECO:0000256" key="4">
    <source>
        <dbReference type="ARBA" id="ARBA00004406"/>
    </source>
</evidence>
<dbReference type="EMBL" id="GFDL01008205">
    <property type="protein sequence ID" value="JAV26840.1"/>
    <property type="molecule type" value="Transcribed_RNA"/>
</dbReference>
<sequence>MEVDLLYVTALVTIIGLLYYLLTKNNGYFHDKPIPSMAVYPLLGSSAPLMLKRVTFPGFVKTIYDKYPSVKVFGMFDTTTPIFVIRDPELIKRIAVKDFDHFVDHRPMFGHVDEDDDGSHKLFAKSLFAMTGQRWREMRATLSPAFTGSKMRQMFGLMVEGCETMMQFFEEQTSAKGSVIEIEVKDVLSRLGIDVIATCAFGLKVNSLKDPNNEFYRQGRRIVKFSGFGFILKIAAMRFFPKLTTLLGIDVVDREQAEYFTKLIRDTVSTRESQGIVRHDMIDLLIQAKKNTLKHQEETETNEGFATVEESNVGKVQLSRPMSESEMVAQCLIFFVAGFEAVSTTALFAIYELVRHPDIQDKLYQEILQTKESLKGKQISYDVLQQMNYLDMVISETLRIWAPATTADRLCVRDYELDAGEGLKFTIDKGTCVWFPMYGLHHDPKYYPNPEKFDPERFNDENKRNINLGAFLPFGIGPRNCIGSRFALMELKAVLYHMMLKFSFEQSENTQIPLQLEKGLSNLATERGLHVNLRLRSDVK</sequence>
<evidence type="ECO:0000256" key="7">
    <source>
        <dbReference type="ARBA" id="ARBA00022723"/>
    </source>
</evidence>
<evidence type="ECO:0000256" key="11">
    <source>
        <dbReference type="ARBA" id="ARBA00023004"/>
    </source>
</evidence>
<evidence type="ECO:0000256" key="5">
    <source>
        <dbReference type="ARBA" id="ARBA00010617"/>
    </source>
</evidence>
<dbReference type="FunFam" id="1.10.630.10:FF:000042">
    <property type="entry name" value="Cytochrome P450"/>
    <property type="match status" value="1"/>
</dbReference>
<dbReference type="InterPro" id="IPR050476">
    <property type="entry name" value="Insect_CytP450_Detox"/>
</dbReference>
<keyword evidence="12 15" id="KW-0503">Monooxygenase</keyword>
<dbReference type="CDD" id="cd11056">
    <property type="entry name" value="CYP6-like"/>
    <property type="match status" value="1"/>
</dbReference>
<dbReference type="Pfam" id="PF00067">
    <property type="entry name" value="p450"/>
    <property type="match status" value="1"/>
</dbReference>
<keyword evidence="8" id="KW-0256">Endoplasmic reticulum</keyword>
<dbReference type="PANTHER" id="PTHR24292:SF54">
    <property type="entry name" value="CYP9F3-RELATED"/>
    <property type="match status" value="1"/>
</dbReference>
<dbReference type="PRINTS" id="PR00463">
    <property type="entry name" value="EP450I"/>
</dbReference>